<dbReference type="Pfam" id="PF00795">
    <property type="entry name" value="CN_hydrolase"/>
    <property type="match status" value="1"/>
</dbReference>
<organism evidence="3 4">
    <name type="scientific">Burkholderia gladioli</name>
    <name type="common">Pseudomonas marginata</name>
    <name type="synonym">Phytomonas marginata</name>
    <dbReference type="NCBI Taxonomy" id="28095"/>
    <lineage>
        <taxon>Bacteria</taxon>
        <taxon>Pseudomonadati</taxon>
        <taxon>Pseudomonadota</taxon>
        <taxon>Betaproteobacteria</taxon>
        <taxon>Burkholderiales</taxon>
        <taxon>Burkholderiaceae</taxon>
        <taxon>Burkholderia</taxon>
    </lineage>
</organism>
<evidence type="ECO:0000259" key="2">
    <source>
        <dbReference type="PROSITE" id="PS50263"/>
    </source>
</evidence>
<dbReference type="SUPFAM" id="SSF56317">
    <property type="entry name" value="Carbon-nitrogen hydrolase"/>
    <property type="match status" value="1"/>
</dbReference>
<dbReference type="InterPro" id="IPR050345">
    <property type="entry name" value="Aliph_Amidase/BUP"/>
</dbReference>
<reference evidence="4" key="1">
    <citation type="submission" date="2017-09" db="EMBL/GenBank/DDBJ databases">
        <title>FDA dAtabase for Regulatory Grade micrObial Sequences (FDA-ARGOS): Supporting development and validation of Infectious Disease Dx tests.</title>
        <authorList>
            <person name="Minogue T."/>
            <person name="Wolcott M."/>
            <person name="Wasieloski L."/>
            <person name="Aguilar W."/>
            <person name="Moore D."/>
            <person name="Tallon L."/>
            <person name="Sadzewicz L."/>
            <person name="Ott S."/>
            <person name="Zhao X."/>
            <person name="Nagaraj S."/>
            <person name="Vavikolanu K."/>
            <person name="Aluvathingal J."/>
            <person name="Nadendla S."/>
            <person name="Sichtig H."/>
        </authorList>
    </citation>
    <scope>NUCLEOTIDE SEQUENCE [LARGE SCALE GENOMIC DNA]</scope>
    <source>
        <strain evidence="4">FDAARGOS_390</strain>
    </source>
</reference>
<protein>
    <submittedName>
        <fullName evidence="3">Carbon-nitrogen hydrolase family protein</fullName>
    </submittedName>
</protein>
<evidence type="ECO:0000256" key="1">
    <source>
        <dbReference type="ARBA" id="ARBA00022801"/>
    </source>
</evidence>
<accession>A0A2A7SIY4</accession>
<dbReference type="PANTHER" id="PTHR43674:SF2">
    <property type="entry name" value="BETA-UREIDOPROPIONASE"/>
    <property type="match status" value="1"/>
</dbReference>
<dbReference type="EMBL" id="PDDY01000001">
    <property type="protein sequence ID" value="PEH43240.1"/>
    <property type="molecule type" value="Genomic_DNA"/>
</dbReference>
<dbReference type="RefSeq" id="WP_098152986.1">
    <property type="nucleotide sequence ID" value="NZ_CADEQB010000001.1"/>
</dbReference>
<comment type="caution">
    <text evidence="3">The sequence shown here is derived from an EMBL/GenBank/DDBJ whole genome shotgun (WGS) entry which is preliminary data.</text>
</comment>
<dbReference type="CDD" id="cd07197">
    <property type="entry name" value="nitrilase"/>
    <property type="match status" value="1"/>
</dbReference>
<dbReference type="PANTHER" id="PTHR43674">
    <property type="entry name" value="NITRILASE C965.09-RELATED"/>
    <property type="match status" value="1"/>
</dbReference>
<feature type="domain" description="CN hydrolase" evidence="2">
    <location>
        <begin position="1"/>
        <end position="243"/>
    </location>
</feature>
<sequence>MQTGTVRILYVQWPDGLQPSGAAWEAIRRAVDAEQADLLVTNEMPFGPWLAITPDYDAEAAARSVALHEEALAALGRLQVGAVLSSRPVAQARRLANEAFVIEGGAYRYLHHKKFFPEEPGWHEASWFERGREGFECATVGKLKLGVLLCTELFFNEHARAYGRLGADLIVTPRATGHAVQHWFTAGAMAAIVAGAALVSSNRHGRATPTLEFGGTGFAISPTGESLGTTSQAAPLRAITLDLAATRAAKLAYPCYVKE</sequence>
<dbReference type="InterPro" id="IPR036526">
    <property type="entry name" value="C-N_Hydrolase_sf"/>
</dbReference>
<dbReference type="GO" id="GO:0016811">
    <property type="term" value="F:hydrolase activity, acting on carbon-nitrogen (but not peptide) bonds, in linear amides"/>
    <property type="evidence" value="ECO:0007669"/>
    <property type="project" value="UniProtKB-ARBA"/>
</dbReference>
<gene>
    <name evidence="3" type="ORF">CRM94_14390</name>
</gene>
<name>A0A2A7SIY4_BURGA</name>
<dbReference type="Proteomes" id="UP000220629">
    <property type="component" value="Unassembled WGS sequence"/>
</dbReference>
<evidence type="ECO:0000313" key="4">
    <source>
        <dbReference type="Proteomes" id="UP000220629"/>
    </source>
</evidence>
<keyword evidence="1 3" id="KW-0378">Hydrolase</keyword>
<dbReference type="PROSITE" id="PS50263">
    <property type="entry name" value="CN_HYDROLASE"/>
    <property type="match status" value="1"/>
</dbReference>
<dbReference type="Gene3D" id="3.60.110.10">
    <property type="entry name" value="Carbon-nitrogen hydrolase"/>
    <property type="match status" value="1"/>
</dbReference>
<dbReference type="AlphaFoldDB" id="A0A2A7SIY4"/>
<dbReference type="InterPro" id="IPR003010">
    <property type="entry name" value="C-N_Hydrolase"/>
</dbReference>
<proteinExistence type="predicted"/>
<evidence type="ECO:0000313" key="3">
    <source>
        <dbReference type="EMBL" id="PEH43240.1"/>
    </source>
</evidence>